<sequence>MNWLDIADKSDKIWFHLFGNYEVNESVFIEHVIFKGDSVSVVFSIFKPNIKLPKRWINKGFDSISLKLKLASLNEETIIRGNVSCRCYIELDGSVPNYEVKFYRDLFKKDLMFHSSCKKLFLSDVEGFCSI</sequence>
<proteinExistence type="predicted"/>
<evidence type="ECO:0000313" key="2">
    <source>
        <dbReference type="Proteomes" id="UP000597206"/>
    </source>
</evidence>
<reference evidence="1 2" key="1">
    <citation type="submission" date="2020-11" db="EMBL/GenBank/DDBJ databases">
        <title>Vibrio nitrifigilis sp. nov., a marine nitrogen-fixing bacterium isolated from the lagoon sediment of an islet inside an atoll.</title>
        <authorList>
            <person name="Wang L.-T."/>
            <person name="Shieh W.Y."/>
        </authorList>
    </citation>
    <scope>NUCLEOTIDE SEQUENCE [LARGE SCALE GENOMIC DNA]</scope>
    <source>
        <strain evidence="1 2">NFV-1</strain>
    </source>
</reference>
<name>A0ABS0GLJ9_9VIBR</name>
<dbReference type="Proteomes" id="UP000597206">
    <property type="component" value="Unassembled WGS sequence"/>
</dbReference>
<dbReference type="EMBL" id="JADPMR010000004">
    <property type="protein sequence ID" value="MBF9003321.1"/>
    <property type="molecule type" value="Genomic_DNA"/>
</dbReference>
<dbReference type="RefSeq" id="WP_196125232.1">
    <property type="nucleotide sequence ID" value="NZ_JADPMR010000004.1"/>
</dbReference>
<evidence type="ECO:0000313" key="1">
    <source>
        <dbReference type="EMBL" id="MBF9003321.1"/>
    </source>
</evidence>
<comment type="caution">
    <text evidence="1">The sequence shown here is derived from an EMBL/GenBank/DDBJ whole genome shotgun (WGS) entry which is preliminary data.</text>
</comment>
<evidence type="ECO:0008006" key="3">
    <source>
        <dbReference type="Google" id="ProtNLM"/>
    </source>
</evidence>
<gene>
    <name evidence="1" type="ORF">I1A42_22840</name>
</gene>
<protein>
    <recommendedName>
        <fullName evidence="3">Immunity protein 50</fullName>
    </recommendedName>
</protein>
<keyword evidence="2" id="KW-1185">Reference proteome</keyword>
<accession>A0ABS0GLJ9</accession>
<organism evidence="1 2">
    <name type="scientific">Vibrio nitrifigilis</name>
    <dbReference type="NCBI Taxonomy" id="2789781"/>
    <lineage>
        <taxon>Bacteria</taxon>
        <taxon>Pseudomonadati</taxon>
        <taxon>Pseudomonadota</taxon>
        <taxon>Gammaproteobacteria</taxon>
        <taxon>Vibrionales</taxon>
        <taxon>Vibrionaceae</taxon>
        <taxon>Vibrio</taxon>
    </lineage>
</organism>